<evidence type="ECO:0000256" key="1">
    <source>
        <dbReference type="SAM" id="MobiDB-lite"/>
    </source>
</evidence>
<keyword evidence="3" id="KW-1185">Reference proteome</keyword>
<feature type="non-terminal residue" evidence="2">
    <location>
        <position position="187"/>
    </location>
</feature>
<gene>
    <name evidence="2" type="ORF">OSB1V03_LOCUS21296</name>
</gene>
<evidence type="ECO:0000313" key="3">
    <source>
        <dbReference type="Proteomes" id="UP000759131"/>
    </source>
</evidence>
<protein>
    <submittedName>
        <fullName evidence="2">Uncharacterized protein</fullName>
    </submittedName>
</protein>
<proteinExistence type="predicted"/>
<dbReference type="Proteomes" id="UP000759131">
    <property type="component" value="Unassembled WGS sequence"/>
</dbReference>
<accession>A0A7R9LSQ2</accession>
<dbReference type="EMBL" id="OC893508">
    <property type="protein sequence ID" value="CAD7647132.1"/>
    <property type="molecule type" value="Genomic_DNA"/>
</dbReference>
<name>A0A7R9LSQ2_9ACAR</name>
<reference evidence="2" key="1">
    <citation type="submission" date="2020-11" db="EMBL/GenBank/DDBJ databases">
        <authorList>
            <person name="Tran Van P."/>
        </authorList>
    </citation>
    <scope>NUCLEOTIDE SEQUENCE</scope>
</reference>
<dbReference type="AlphaFoldDB" id="A0A7R9LSQ2"/>
<dbReference type="EMBL" id="CAJPIZ010038933">
    <property type="protein sequence ID" value="CAG2121350.1"/>
    <property type="molecule type" value="Genomic_DNA"/>
</dbReference>
<organism evidence="2">
    <name type="scientific">Medioppia subpectinata</name>
    <dbReference type="NCBI Taxonomy" id="1979941"/>
    <lineage>
        <taxon>Eukaryota</taxon>
        <taxon>Metazoa</taxon>
        <taxon>Ecdysozoa</taxon>
        <taxon>Arthropoda</taxon>
        <taxon>Chelicerata</taxon>
        <taxon>Arachnida</taxon>
        <taxon>Acari</taxon>
        <taxon>Acariformes</taxon>
        <taxon>Sarcoptiformes</taxon>
        <taxon>Oribatida</taxon>
        <taxon>Brachypylina</taxon>
        <taxon>Oppioidea</taxon>
        <taxon>Oppiidae</taxon>
        <taxon>Medioppia</taxon>
    </lineage>
</organism>
<sequence length="187" mass="21647">MDEVNVIPQSAKERVKKLEEELFRIKKASDDSESQMSRAYRRRLMESEAGRERLDRLERDREELTFPMSRKTQTKAPDLQHQYPLKLISRSTQTNEVSNSDVSVNTEIDFRLMSALLDKLLTVKTSVAVQTDWKSDVIETRDASVSTDRIFRERFSPLPITRSMSAQTEVSSLRYKDESVATDPQIT</sequence>
<feature type="compositionally biased region" description="Basic and acidic residues" evidence="1">
    <location>
        <begin position="43"/>
        <end position="53"/>
    </location>
</feature>
<feature type="region of interest" description="Disordered" evidence="1">
    <location>
        <begin position="26"/>
        <end position="53"/>
    </location>
</feature>
<evidence type="ECO:0000313" key="2">
    <source>
        <dbReference type="EMBL" id="CAD7647132.1"/>
    </source>
</evidence>